<evidence type="ECO:0000256" key="7">
    <source>
        <dbReference type="ARBA" id="ARBA00022927"/>
    </source>
</evidence>
<dbReference type="InterPro" id="IPR028053">
    <property type="entry name" value="Membr_insert_YidC_N"/>
</dbReference>
<dbReference type="KEGG" id="hdh:G5B40_17565"/>
<evidence type="ECO:0000256" key="4">
    <source>
        <dbReference type="ARBA" id="ARBA00022448"/>
    </source>
</evidence>
<dbReference type="GO" id="GO:0051205">
    <property type="term" value="P:protein insertion into membrane"/>
    <property type="evidence" value="ECO:0007669"/>
    <property type="project" value="TreeGrafter"/>
</dbReference>
<feature type="region of interest" description="Disordered" evidence="14">
    <location>
        <begin position="45"/>
        <end position="84"/>
    </location>
</feature>
<dbReference type="RefSeq" id="WP_165101373.1">
    <property type="nucleotide sequence ID" value="NZ_CP049056.1"/>
</dbReference>
<gene>
    <name evidence="13 17" type="primary">yidC</name>
    <name evidence="17" type="ORF">G5B40_17565</name>
</gene>
<dbReference type="InterPro" id="IPR047196">
    <property type="entry name" value="YidC_ALB_C"/>
</dbReference>
<evidence type="ECO:0000256" key="10">
    <source>
        <dbReference type="ARBA" id="ARBA00023186"/>
    </source>
</evidence>
<name>A0A7L5C2L6_9RHOB</name>
<feature type="transmembrane region" description="Helical" evidence="13">
    <location>
        <begin position="448"/>
        <end position="468"/>
    </location>
</feature>
<protein>
    <recommendedName>
        <fullName evidence="3 13">Membrane protein insertase YidC</fullName>
    </recommendedName>
    <alternativeName>
        <fullName evidence="12 13">Foldase YidC</fullName>
    </alternativeName>
    <alternativeName>
        <fullName evidence="11 13">Membrane integrase YidC</fullName>
    </alternativeName>
    <alternativeName>
        <fullName evidence="13">Membrane protein YidC</fullName>
    </alternativeName>
</protein>
<evidence type="ECO:0000259" key="16">
    <source>
        <dbReference type="Pfam" id="PF14849"/>
    </source>
</evidence>
<dbReference type="Proteomes" id="UP000503336">
    <property type="component" value="Chromosome"/>
</dbReference>
<dbReference type="InterPro" id="IPR019998">
    <property type="entry name" value="Membr_insert_YidC"/>
</dbReference>
<evidence type="ECO:0000256" key="6">
    <source>
        <dbReference type="ARBA" id="ARBA00022692"/>
    </source>
</evidence>
<evidence type="ECO:0000256" key="11">
    <source>
        <dbReference type="ARBA" id="ARBA00033245"/>
    </source>
</evidence>
<evidence type="ECO:0000256" key="3">
    <source>
        <dbReference type="ARBA" id="ARBA00015325"/>
    </source>
</evidence>
<feature type="domain" description="Membrane insertase YidC N-terminal" evidence="16">
    <location>
        <begin position="86"/>
        <end position="374"/>
    </location>
</feature>
<keyword evidence="10 13" id="KW-0143">Chaperone</keyword>
<feature type="compositionally biased region" description="Low complexity" evidence="14">
    <location>
        <begin position="67"/>
        <end position="84"/>
    </location>
</feature>
<comment type="subunit">
    <text evidence="13">Interacts with the Sec translocase complex via SecD. Specifically interacts with transmembrane segments of nascent integral membrane proteins during membrane integration.</text>
</comment>
<keyword evidence="4 13" id="KW-0813">Transport</keyword>
<dbReference type="PANTHER" id="PTHR12428">
    <property type="entry name" value="OXA1"/>
    <property type="match status" value="1"/>
</dbReference>
<dbReference type="CDD" id="cd20070">
    <property type="entry name" value="5TM_YidC_Alb3"/>
    <property type="match status" value="1"/>
</dbReference>
<evidence type="ECO:0000256" key="13">
    <source>
        <dbReference type="HAMAP-Rule" id="MF_01810"/>
    </source>
</evidence>
<keyword evidence="7 13" id="KW-0653">Protein transport</keyword>
<feature type="transmembrane region" description="Helical" evidence="13">
    <location>
        <begin position="513"/>
        <end position="532"/>
    </location>
</feature>
<dbReference type="Gene3D" id="2.70.98.90">
    <property type="match status" value="1"/>
</dbReference>
<evidence type="ECO:0000256" key="5">
    <source>
        <dbReference type="ARBA" id="ARBA00022475"/>
    </source>
</evidence>
<organism evidence="17 18">
    <name type="scientific">Pikeienuella piscinae</name>
    <dbReference type="NCBI Taxonomy" id="2748098"/>
    <lineage>
        <taxon>Bacteria</taxon>
        <taxon>Pseudomonadati</taxon>
        <taxon>Pseudomonadota</taxon>
        <taxon>Alphaproteobacteria</taxon>
        <taxon>Rhodobacterales</taxon>
        <taxon>Paracoccaceae</taxon>
        <taxon>Pikeienuella</taxon>
    </lineage>
</organism>
<dbReference type="InterPro" id="IPR028055">
    <property type="entry name" value="YidC/Oxa/ALB_C"/>
</dbReference>
<evidence type="ECO:0000259" key="15">
    <source>
        <dbReference type="Pfam" id="PF02096"/>
    </source>
</evidence>
<comment type="similarity">
    <text evidence="2 13">Belongs to the OXA1/ALB3/YidC family. Type 1 subfamily.</text>
</comment>
<dbReference type="Pfam" id="PF14849">
    <property type="entry name" value="YidC_periplas"/>
    <property type="match status" value="1"/>
</dbReference>
<comment type="function">
    <text evidence="13">Required for the insertion and/or proper folding and/or complex formation of integral membrane proteins into the membrane. Involved in integration of membrane proteins that insert both dependently and independently of the Sec translocase complex, as well as at least some lipoproteins. Aids folding of multispanning membrane proteins.</text>
</comment>
<dbReference type="GO" id="GO:0032977">
    <property type="term" value="F:membrane insertase activity"/>
    <property type="evidence" value="ECO:0007669"/>
    <property type="project" value="InterPro"/>
</dbReference>
<dbReference type="PRINTS" id="PR00701">
    <property type="entry name" value="60KDINNERMP"/>
</dbReference>
<dbReference type="Pfam" id="PF02096">
    <property type="entry name" value="60KD_IMP"/>
    <property type="match status" value="1"/>
</dbReference>
<feature type="transmembrane region" description="Helical" evidence="13">
    <location>
        <begin position="552"/>
        <end position="572"/>
    </location>
</feature>
<reference evidence="17 18" key="1">
    <citation type="submission" date="2020-02" db="EMBL/GenBank/DDBJ databases">
        <title>complete genome sequence of Rhodobacteraceae bacterium.</title>
        <authorList>
            <person name="Park J."/>
            <person name="Kim Y.-S."/>
            <person name="Kim K.-H."/>
        </authorList>
    </citation>
    <scope>NUCLEOTIDE SEQUENCE [LARGE SCALE GENOMIC DNA]</scope>
    <source>
        <strain evidence="17 18">RR4-56</strain>
    </source>
</reference>
<dbReference type="NCBIfam" id="TIGR03593">
    <property type="entry name" value="yidC_nterm"/>
    <property type="match status" value="1"/>
</dbReference>
<dbReference type="HAMAP" id="MF_01810">
    <property type="entry name" value="YidC_type1"/>
    <property type="match status" value="1"/>
</dbReference>
<accession>A0A7L5C2L6</accession>
<dbReference type="PANTHER" id="PTHR12428:SF65">
    <property type="entry name" value="CYTOCHROME C OXIDASE ASSEMBLY PROTEIN COX18, MITOCHONDRIAL"/>
    <property type="match status" value="1"/>
</dbReference>
<dbReference type="EMBL" id="CP049056">
    <property type="protein sequence ID" value="QIE57087.1"/>
    <property type="molecule type" value="Genomic_DNA"/>
</dbReference>
<keyword evidence="8 13" id="KW-1133">Transmembrane helix</keyword>
<keyword evidence="6 13" id="KW-0812">Transmembrane</keyword>
<dbReference type="InterPro" id="IPR038221">
    <property type="entry name" value="YidC_periplasmic_sf"/>
</dbReference>
<keyword evidence="18" id="KW-1185">Reference proteome</keyword>
<feature type="transmembrane region" description="Helical" evidence="13">
    <location>
        <begin position="7"/>
        <end position="26"/>
    </location>
</feature>
<feature type="domain" description="Membrane insertase YidC/Oxa/ALB C-terminal" evidence="15">
    <location>
        <begin position="385"/>
        <end position="588"/>
    </location>
</feature>
<keyword evidence="5 13" id="KW-1003">Cell membrane</keyword>
<dbReference type="PRINTS" id="PR01900">
    <property type="entry name" value="YIDCPROTEIN"/>
</dbReference>
<dbReference type="GO" id="GO:0005886">
    <property type="term" value="C:plasma membrane"/>
    <property type="evidence" value="ECO:0007669"/>
    <property type="project" value="UniProtKB-SubCell"/>
</dbReference>
<evidence type="ECO:0000256" key="9">
    <source>
        <dbReference type="ARBA" id="ARBA00023136"/>
    </source>
</evidence>
<evidence type="ECO:0000256" key="12">
    <source>
        <dbReference type="ARBA" id="ARBA00033342"/>
    </source>
</evidence>
<comment type="subcellular location">
    <subcellularLocation>
        <location evidence="1">Cell inner membrane</location>
        <topology evidence="1">Multi-pass membrane protein</topology>
    </subcellularLocation>
    <subcellularLocation>
        <location evidence="13">Cell membrane</location>
        <topology evidence="13">Multi-pass membrane protein</topology>
    </subcellularLocation>
</comment>
<evidence type="ECO:0000313" key="18">
    <source>
        <dbReference type="Proteomes" id="UP000503336"/>
    </source>
</evidence>
<evidence type="ECO:0000313" key="17">
    <source>
        <dbReference type="EMBL" id="QIE57087.1"/>
    </source>
</evidence>
<evidence type="ECO:0000256" key="8">
    <source>
        <dbReference type="ARBA" id="ARBA00022989"/>
    </source>
</evidence>
<sequence length="611" mass="67237">MSDQKNLIAAAGLSFLVIIAWTFFFAPPPDPDVAGPVATEGVVAPGEAPANATGDAAVSSTPTVDQSAAPGDAAPASESAAAAPARIKIETPSYSGTISLRGGRLDDLHLTDYRETLDPTSDTVVQLAPVGTTHPYYAVYGWLNAEGGTEKTPDPNTEWSVETGEVLTPETPITLIWDNGEGLIFRRNIAVDEKYMFTITQSVENTTGASVSLAPYGYIARRGEPETVNFFILHEGAVGVIDGELKEIDYGDMEDLPTSGPGVFQERVSATKDGFAGFTDKYWMTTIAPGPGVAFDAAFKLIKRASGPEYRTEALLPIRNVAAGSSSEASTYLFSGAKEYETIEAYQETLGIDRFDDSIDWGWFFFLTKPIFKLLLWVEGVIGNMGWSIIVLTLIIKAALFPLAYKSYVSMSKMKKLQPEMEKIKERVGDDRQKMQQEMMALYKKEKANPAAGCLPIILQIPIFFSLYKVLFVTIEMRHAPFIWWIHDLSAPDPTSILNLFGLLPWAAPDPNSLLAILSIGVFPILMGITMWMQQKLNPAPTDKMQAQIFAWMPWIFMFMLGRFASGLVIYWCANNTITFIQQYLIMRSQGVDVDFLGNVKKSLKRKPKEG</sequence>
<dbReference type="NCBIfam" id="NF002353">
    <property type="entry name" value="PRK01318.1-4"/>
    <property type="match status" value="1"/>
</dbReference>
<dbReference type="GO" id="GO:0015031">
    <property type="term" value="P:protein transport"/>
    <property type="evidence" value="ECO:0007669"/>
    <property type="project" value="UniProtKB-KW"/>
</dbReference>
<evidence type="ECO:0000256" key="2">
    <source>
        <dbReference type="ARBA" id="ARBA00010527"/>
    </source>
</evidence>
<feature type="transmembrane region" description="Helical" evidence="13">
    <location>
        <begin position="385"/>
        <end position="405"/>
    </location>
</feature>
<dbReference type="AlphaFoldDB" id="A0A7L5C2L6"/>
<proteinExistence type="inferred from homology"/>
<keyword evidence="9 13" id="KW-0472">Membrane</keyword>
<evidence type="ECO:0000256" key="1">
    <source>
        <dbReference type="ARBA" id="ARBA00004429"/>
    </source>
</evidence>
<dbReference type="InterPro" id="IPR001708">
    <property type="entry name" value="YidC/ALB3/OXA1/COX18"/>
</dbReference>
<dbReference type="NCBIfam" id="TIGR03592">
    <property type="entry name" value="yidC_oxa1_cterm"/>
    <property type="match status" value="1"/>
</dbReference>
<evidence type="ECO:0000256" key="14">
    <source>
        <dbReference type="SAM" id="MobiDB-lite"/>
    </source>
</evidence>
<dbReference type="CDD" id="cd19961">
    <property type="entry name" value="EcYidC-like_peri"/>
    <property type="match status" value="1"/>
</dbReference>